<protein>
    <submittedName>
        <fullName evidence="1">Uncharacterized protein</fullName>
    </submittedName>
</protein>
<dbReference type="EMBL" id="JPHZ01000007">
    <property type="protein sequence ID" value="KLT91453.1"/>
    <property type="molecule type" value="Genomic_DNA"/>
</dbReference>
<dbReference type="AlphaFoldDB" id="A0A0J1DH63"/>
<dbReference type="PATRIC" id="fig|1409923.3.peg.563"/>
<name>A0A0J1DH63_ACIBA</name>
<gene>
    <name evidence="1" type="ORF">T630_2403</name>
</gene>
<evidence type="ECO:0000313" key="2">
    <source>
        <dbReference type="Proteomes" id="UP000036122"/>
    </source>
</evidence>
<dbReference type="RefSeq" id="WP_000540292.1">
    <property type="nucleotide sequence ID" value="NZ_JPHZ01000007.1"/>
</dbReference>
<evidence type="ECO:0000313" key="1">
    <source>
        <dbReference type="EMBL" id="KLT91453.1"/>
    </source>
</evidence>
<sequence>MGYFIFGLIIGWLICKSYTENEIAEECERLGGFYVGKKTYLCSQIVDHSQNKSTPEAIIEAEKGARDEIQ</sequence>
<reference evidence="1 2" key="1">
    <citation type="submission" date="2014-07" db="EMBL/GenBank/DDBJ databases">
        <authorList>
            <person name="Harkins D.M."/>
            <person name="Lesho E."/>
            <person name="Waterman P.E."/>
            <person name="Chan A."/>
            <person name="Fouts D.E."/>
        </authorList>
    </citation>
    <scope>NUCLEOTIDE SEQUENCE [LARGE SCALE GENOMIC DNA]</scope>
    <source>
        <strain evidence="1 2">MRSN 3527</strain>
    </source>
</reference>
<dbReference type="Proteomes" id="UP000036122">
    <property type="component" value="Unassembled WGS sequence"/>
</dbReference>
<comment type="caution">
    <text evidence="1">The sequence shown here is derived from an EMBL/GenBank/DDBJ whole genome shotgun (WGS) entry which is preliminary data.</text>
</comment>
<organism evidence="1 2">
    <name type="scientific">Acinetobacter baumannii MRSN 3527</name>
    <dbReference type="NCBI Taxonomy" id="1409923"/>
    <lineage>
        <taxon>Bacteria</taxon>
        <taxon>Pseudomonadati</taxon>
        <taxon>Pseudomonadota</taxon>
        <taxon>Gammaproteobacteria</taxon>
        <taxon>Moraxellales</taxon>
        <taxon>Moraxellaceae</taxon>
        <taxon>Acinetobacter</taxon>
        <taxon>Acinetobacter calcoaceticus/baumannii complex</taxon>
    </lineage>
</organism>
<accession>A0A0J1DH63</accession>
<proteinExistence type="predicted"/>